<name>A0A7C1XP35_THERO</name>
<gene>
    <name evidence="1" type="ORF">ENP47_00745</name>
</gene>
<dbReference type="EMBL" id="DSJL01000001">
    <property type="protein sequence ID" value="HEF64132.1"/>
    <property type="molecule type" value="Genomic_DNA"/>
</dbReference>
<proteinExistence type="predicted"/>
<evidence type="ECO:0000313" key="1">
    <source>
        <dbReference type="EMBL" id="HEF64132.1"/>
    </source>
</evidence>
<sequence>MASTRPNRSTPLRCPLCRRELQDVIVRQLGRVTARLPWQLHAGRCPEHGWFQAEVISRPPREIFPVTRPGGIARRIVLDGKEFYAFPTIWNRLDTRQEVDPFDARFWEIDWERLGVRPPTLTPAAEAVETVGRSERHA</sequence>
<dbReference type="AlphaFoldDB" id="A0A7C1XP35"/>
<organism evidence="1">
    <name type="scientific">Thermomicrobium roseum</name>
    <dbReference type="NCBI Taxonomy" id="500"/>
    <lineage>
        <taxon>Bacteria</taxon>
        <taxon>Pseudomonadati</taxon>
        <taxon>Thermomicrobiota</taxon>
        <taxon>Thermomicrobia</taxon>
        <taxon>Thermomicrobiales</taxon>
        <taxon>Thermomicrobiaceae</taxon>
        <taxon>Thermomicrobium</taxon>
    </lineage>
</organism>
<comment type="caution">
    <text evidence="1">The sequence shown here is derived from an EMBL/GenBank/DDBJ whole genome shotgun (WGS) entry which is preliminary data.</text>
</comment>
<protein>
    <submittedName>
        <fullName evidence="1">Uncharacterized protein</fullName>
    </submittedName>
</protein>
<reference evidence="1" key="1">
    <citation type="journal article" date="2020" name="mSystems">
        <title>Genome- and Community-Level Interaction Insights into Carbon Utilization and Element Cycling Functions of Hydrothermarchaeota in Hydrothermal Sediment.</title>
        <authorList>
            <person name="Zhou Z."/>
            <person name="Liu Y."/>
            <person name="Xu W."/>
            <person name="Pan J."/>
            <person name="Luo Z.H."/>
            <person name="Li M."/>
        </authorList>
    </citation>
    <scope>NUCLEOTIDE SEQUENCE [LARGE SCALE GENOMIC DNA]</scope>
    <source>
        <strain evidence="1">SpSt-222</strain>
    </source>
</reference>
<accession>A0A7C1XP35</accession>